<dbReference type="Proteomes" id="UP000250744">
    <property type="component" value="Unassembled WGS sequence"/>
</dbReference>
<dbReference type="SUPFAM" id="SSF51621">
    <property type="entry name" value="Phosphoenolpyruvate/pyruvate domain"/>
    <property type="match status" value="1"/>
</dbReference>
<evidence type="ECO:0000256" key="12">
    <source>
        <dbReference type="PROSITE-ProRule" id="PRU10112"/>
    </source>
</evidence>
<name>A0A364NKY0_9GAMM</name>
<evidence type="ECO:0000256" key="3">
    <source>
        <dbReference type="ARBA" id="ARBA00008346"/>
    </source>
</evidence>
<evidence type="ECO:0000256" key="11">
    <source>
        <dbReference type="PROSITE-ProRule" id="PRU10111"/>
    </source>
</evidence>
<comment type="function">
    <text evidence="2 10">Forms oxaloacetate, a four-carbon dicarboxylic acid source for the tricarboxylic acid cycle.</text>
</comment>
<evidence type="ECO:0000256" key="7">
    <source>
        <dbReference type="ARBA" id="ARBA00023239"/>
    </source>
</evidence>
<dbReference type="InterPro" id="IPR015813">
    <property type="entry name" value="Pyrv/PenolPyrv_kinase-like_dom"/>
</dbReference>
<sequence length="871" mass="97678">MSDLHEALRDDVRMLGESLGKTIEAELGSEFLQKIEHIRQLAKEGRSAERPEHQELLLAIGELEKDEVLPVARAFTQFLNLANIAEEHHRVRRHLDALEQDVPDDFETLIEELMSKGFSPETIRDSVCSMNVELVLTAHPTEVNRRTLIQKYDGVLDCLRRLDRGEPIQERLDQLIAQIWHTDEIRKQRPTPVDEAKWGFAVIENSLWTAIPAFYKRLDRQLQAKTGQGLPLTTSPVVFCSWMGGDRDGNPNVTARVTEQVLGLSQWVAADLYTRDVDQLRAELSMYRANPELLAITGEVAEPYRAILGDLRSRLCATRDAINDRLKGRVPSPHPCIESTEQLLEPLLICHRSLCECGMEKIAAGLLEDIIRRVACFGLSLVKLDIRQNADRHTAVLDEITQFYDRGTYSQWTEVERQAFLIQELSSKRPLIPRAWQPSDEVAEVLNTCRVAASAVPSSLGSYVISMASSPSDVLAVILLLQEHGMAWNIPVVPLFETLSDLDGGPDCIDALLSIPWYKAYTEGRQEVMIGYSDSSKDAGQLAAAWGQYRAQKSLTDVCRKHSVHLTLFHGRGGTVGRGGGPSHTAILSQPPGSVAGTLRVTEQGEMIRFKFGIPEIAMRNLELYTGAVLKATLAPVNHAKPEWSELLDSLAADGLKSYRAVVREDSLFVPYFRSTTPEQELAKLPLGSRPAKRRADGGVESLRAIPWIFAWTQIRLMLPAWLGSDFALQRAVDDGKLEQLQQLYLSWPFFRSNIDLLEMVLAKSDTYIAAYYEKRLTSEDLGVLGASLRDRLKSMHAVVKQVKGLSMNERLLSTNPVIRQSIDVRNPYLDPLHFLQAELLYRDRNQPDERLEQALMVTMAGISAGMRNTG</sequence>
<dbReference type="Gene3D" id="1.20.1440.90">
    <property type="entry name" value="Phosphoenolpyruvate/pyruvate domain"/>
    <property type="match status" value="1"/>
</dbReference>
<accession>A0A364NKY0</accession>
<dbReference type="GO" id="GO:0000287">
    <property type="term" value="F:magnesium ion binding"/>
    <property type="evidence" value="ECO:0007669"/>
    <property type="project" value="UniProtKB-UniRule"/>
</dbReference>
<keyword evidence="13" id="KW-0670">Pyruvate</keyword>
<evidence type="ECO:0000256" key="8">
    <source>
        <dbReference type="ARBA" id="ARBA00023300"/>
    </source>
</evidence>
<dbReference type="EC" id="4.1.1.31" evidence="4 10"/>
<dbReference type="HAMAP" id="MF_00595">
    <property type="entry name" value="PEPcase_type1"/>
    <property type="match status" value="1"/>
</dbReference>
<dbReference type="EMBL" id="QKRX01000007">
    <property type="protein sequence ID" value="RAU17778.1"/>
    <property type="molecule type" value="Genomic_DNA"/>
</dbReference>
<dbReference type="PANTHER" id="PTHR30523">
    <property type="entry name" value="PHOSPHOENOLPYRUVATE CARBOXYLASE"/>
    <property type="match status" value="1"/>
</dbReference>
<dbReference type="PROSITE" id="PS00781">
    <property type="entry name" value="PEPCASE_1"/>
    <property type="match status" value="1"/>
</dbReference>
<dbReference type="NCBIfam" id="NF000584">
    <property type="entry name" value="PRK00009.1"/>
    <property type="match status" value="1"/>
</dbReference>
<evidence type="ECO:0000313" key="14">
    <source>
        <dbReference type="Proteomes" id="UP000250744"/>
    </source>
</evidence>
<dbReference type="GO" id="GO:0015977">
    <property type="term" value="P:carbon fixation"/>
    <property type="evidence" value="ECO:0007669"/>
    <property type="project" value="UniProtKB-UniRule"/>
</dbReference>
<evidence type="ECO:0000256" key="4">
    <source>
        <dbReference type="ARBA" id="ARBA00012305"/>
    </source>
</evidence>
<dbReference type="GO" id="GO:0008964">
    <property type="term" value="F:phosphoenolpyruvate carboxylase activity"/>
    <property type="evidence" value="ECO:0007669"/>
    <property type="project" value="UniProtKB-UniRule"/>
</dbReference>
<proteinExistence type="inferred from homology"/>
<dbReference type="InterPro" id="IPR018129">
    <property type="entry name" value="PEP_COase_Lys_AS"/>
</dbReference>
<dbReference type="AlphaFoldDB" id="A0A364NKY0"/>
<evidence type="ECO:0000313" key="13">
    <source>
        <dbReference type="EMBL" id="RAU17778.1"/>
    </source>
</evidence>
<protein>
    <recommendedName>
        <fullName evidence="5 10">Phosphoenolpyruvate carboxylase</fullName>
        <shortName evidence="10">PEPC</shortName>
        <shortName evidence="10">PEPCase</shortName>
        <ecNumber evidence="4 10">4.1.1.31</ecNumber>
    </recommendedName>
</protein>
<dbReference type="InterPro" id="IPR021135">
    <property type="entry name" value="PEP_COase"/>
</dbReference>
<organism evidence="13 14">
    <name type="scientific">Nitrincola tibetensis</name>
    <dbReference type="NCBI Taxonomy" id="2219697"/>
    <lineage>
        <taxon>Bacteria</taxon>
        <taxon>Pseudomonadati</taxon>
        <taxon>Pseudomonadota</taxon>
        <taxon>Gammaproteobacteria</taxon>
        <taxon>Oceanospirillales</taxon>
        <taxon>Oceanospirillaceae</taxon>
        <taxon>Nitrincola</taxon>
    </lineage>
</organism>
<dbReference type="GO" id="GO:0005829">
    <property type="term" value="C:cytosol"/>
    <property type="evidence" value="ECO:0007669"/>
    <property type="project" value="TreeGrafter"/>
</dbReference>
<keyword evidence="14" id="KW-1185">Reference proteome</keyword>
<comment type="catalytic activity">
    <reaction evidence="9 10">
        <text>oxaloacetate + phosphate = phosphoenolpyruvate + hydrogencarbonate</text>
        <dbReference type="Rhea" id="RHEA:28370"/>
        <dbReference type="ChEBI" id="CHEBI:16452"/>
        <dbReference type="ChEBI" id="CHEBI:17544"/>
        <dbReference type="ChEBI" id="CHEBI:43474"/>
        <dbReference type="ChEBI" id="CHEBI:58702"/>
        <dbReference type="EC" id="4.1.1.31"/>
    </reaction>
</comment>
<evidence type="ECO:0000256" key="10">
    <source>
        <dbReference type="HAMAP-Rule" id="MF_00595"/>
    </source>
</evidence>
<dbReference type="InterPro" id="IPR022805">
    <property type="entry name" value="PEP_COase_bac/pln-type"/>
</dbReference>
<dbReference type="PROSITE" id="PS00393">
    <property type="entry name" value="PEPCASE_2"/>
    <property type="match status" value="1"/>
</dbReference>
<reference evidence="13 14" key="1">
    <citation type="submission" date="2018-06" db="EMBL/GenBank/DDBJ databases">
        <title>Nitrincola tibetense sp. nov., isolated from Lake XuguoCo on Tibetan Plateau.</title>
        <authorList>
            <person name="Xing P."/>
        </authorList>
    </citation>
    <scope>NUCLEOTIDE SEQUENCE [LARGE SCALE GENOMIC DNA]</scope>
    <source>
        <strain evidence="14">xg18</strain>
    </source>
</reference>
<dbReference type="Pfam" id="PF00311">
    <property type="entry name" value="PEPcase"/>
    <property type="match status" value="1"/>
</dbReference>
<feature type="active site" evidence="10 11">
    <location>
        <position position="139"/>
    </location>
</feature>
<dbReference type="PRINTS" id="PR00150">
    <property type="entry name" value="PEPCARBXLASE"/>
</dbReference>
<gene>
    <name evidence="10" type="primary">ppc</name>
    <name evidence="13" type="ORF">DN062_10400</name>
</gene>
<keyword evidence="6 10" id="KW-0460">Magnesium</keyword>
<keyword evidence="8 10" id="KW-0120">Carbon dioxide fixation</keyword>
<evidence type="ECO:0000256" key="6">
    <source>
        <dbReference type="ARBA" id="ARBA00022842"/>
    </source>
</evidence>
<comment type="subunit">
    <text evidence="10">Homotetramer.</text>
</comment>
<dbReference type="PANTHER" id="PTHR30523:SF6">
    <property type="entry name" value="PHOSPHOENOLPYRUVATE CARBOXYLASE"/>
    <property type="match status" value="1"/>
</dbReference>
<evidence type="ECO:0000256" key="2">
    <source>
        <dbReference type="ARBA" id="ARBA00003670"/>
    </source>
</evidence>
<comment type="cofactor">
    <cofactor evidence="1 10">
        <name>Mg(2+)</name>
        <dbReference type="ChEBI" id="CHEBI:18420"/>
    </cofactor>
</comment>
<comment type="similarity">
    <text evidence="3 10">Belongs to the PEPCase type 1 family.</text>
</comment>
<dbReference type="RefSeq" id="WP_112159270.1">
    <property type="nucleotide sequence ID" value="NZ_QKRX01000007.1"/>
</dbReference>
<evidence type="ECO:0000256" key="1">
    <source>
        <dbReference type="ARBA" id="ARBA00001946"/>
    </source>
</evidence>
<dbReference type="InterPro" id="IPR033129">
    <property type="entry name" value="PEPCASE_His_AS"/>
</dbReference>
<feature type="active site" evidence="10 12">
    <location>
        <position position="537"/>
    </location>
</feature>
<evidence type="ECO:0000256" key="9">
    <source>
        <dbReference type="ARBA" id="ARBA00048995"/>
    </source>
</evidence>
<keyword evidence="7 10" id="KW-0456">Lyase</keyword>
<dbReference type="GO" id="GO:0006099">
    <property type="term" value="P:tricarboxylic acid cycle"/>
    <property type="evidence" value="ECO:0007669"/>
    <property type="project" value="InterPro"/>
</dbReference>
<dbReference type="OrthoDB" id="9768133at2"/>
<evidence type="ECO:0000256" key="5">
    <source>
        <dbReference type="ARBA" id="ARBA00022419"/>
    </source>
</evidence>
<comment type="caution">
    <text evidence="13">The sequence shown here is derived from an EMBL/GenBank/DDBJ whole genome shotgun (WGS) entry which is preliminary data.</text>
</comment>
<dbReference type="GO" id="GO:0006107">
    <property type="term" value="P:oxaloacetate metabolic process"/>
    <property type="evidence" value="ECO:0007669"/>
    <property type="project" value="UniProtKB-UniRule"/>
</dbReference>